<dbReference type="Pfam" id="PF01833">
    <property type="entry name" value="TIG"/>
    <property type="match status" value="1"/>
</dbReference>
<sequence>MKILYKLKQIALGAFLLAAAYSCDDTIEDVGGAEQNYNTVYGLIAANTNLSTFNKAVELTGLKSTFDKPDDFTFFIPTDAAFDAYLVKSGYVNSLGYPDINLVPVDVLREVVLSHVVKGVKKRVGYLDGVQADYLTTGELATMANAEDADLYLLGVNVTNGVLKVNGSDKPAPGVDYYGTNGFVNVLDNVISLDPPAPVIDGVSNASPSPGEDIIIKGSHFVQVQTVKFEDKAVTFKVLSKTEIQVTVPADYGSNALVKVQTVYGTSNVATLGVKYLLFGDDFNGSPAPSWTWNWGGTEDFQNTEMVSRGTKSIKRENKDGWSGLMIGFNSLKVADYQYLKISIYSTASTRILFSIAGQDDPTGIAVDIKAGQWNNISIPFSSLHTELLTNGEFNSLFMKEYSGLPGTVYLDDIGFL</sequence>
<organism evidence="3 4">
    <name type="scientific">Flavobacterium bizetiae</name>
    <dbReference type="NCBI Taxonomy" id="2704140"/>
    <lineage>
        <taxon>Bacteria</taxon>
        <taxon>Pseudomonadati</taxon>
        <taxon>Bacteroidota</taxon>
        <taxon>Flavobacteriia</taxon>
        <taxon>Flavobacteriales</taxon>
        <taxon>Flavobacteriaceae</taxon>
        <taxon>Flavobacterium</taxon>
    </lineage>
</organism>
<feature type="domain" description="FAS1" evidence="2">
    <location>
        <begin position="37"/>
        <end position="191"/>
    </location>
</feature>
<evidence type="ECO:0000313" key="4">
    <source>
        <dbReference type="Proteomes" id="UP000479938"/>
    </source>
</evidence>
<dbReference type="Pfam" id="PF02469">
    <property type="entry name" value="Fasciclin"/>
    <property type="match status" value="1"/>
</dbReference>
<dbReference type="InterPro" id="IPR000782">
    <property type="entry name" value="FAS1_domain"/>
</dbReference>
<dbReference type="Proteomes" id="UP000479938">
    <property type="component" value="Unassembled WGS sequence"/>
</dbReference>
<proteinExistence type="predicted"/>
<keyword evidence="1" id="KW-0732">Signal</keyword>
<accession>A0A6J4GNY2</accession>
<gene>
    <name evidence="3" type="ORF">FLA105534_02491</name>
</gene>
<dbReference type="PANTHER" id="PTHR10900:SF77">
    <property type="entry name" value="FI19380P1"/>
    <property type="match status" value="1"/>
</dbReference>
<keyword evidence="4" id="KW-1185">Reference proteome</keyword>
<dbReference type="PROSITE" id="PS51257">
    <property type="entry name" value="PROKAR_LIPOPROTEIN"/>
    <property type="match status" value="1"/>
</dbReference>
<dbReference type="Gene3D" id="2.60.40.10">
    <property type="entry name" value="Immunoglobulins"/>
    <property type="match status" value="1"/>
</dbReference>
<dbReference type="GO" id="GO:0005615">
    <property type="term" value="C:extracellular space"/>
    <property type="evidence" value="ECO:0007669"/>
    <property type="project" value="TreeGrafter"/>
</dbReference>
<protein>
    <recommendedName>
        <fullName evidence="2">FAS1 domain-containing protein</fullName>
    </recommendedName>
</protein>
<evidence type="ECO:0000256" key="1">
    <source>
        <dbReference type="SAM" id="SignalP"/>
    </source>
</evidence>
<dbReference type="InterPro" id="IPR002909">
    <property type="entry name" value="IPT_dom"/>
</dbReference>
<name>A0A6J4GNY2_9FLAO</name>
<dbReference type="InterPro" id="IPR014756">
    <property type="entry name" value="Ig_E-set"/>
</dbReference>
<dbReference type="SMART" id="SM00554">
    <property type="entry name" value="FAS1"/>
    <property type="match status" value="1"/>
</dbReference>
<dbReference type="InterPro" id="IPR013783">
    <property type="entry name" value="Ig-like_fold"/>
</dbReference>
<dbReference type="SUPFAM" id="SSF81296">
    <property type="entry name" value="E set domains"/>
    <property type="match status" value="1"/>
</dbReference>
<dbReference type="InterPro" id="IPR050904">
    <property type="entry name" value="Adhesion/Biosynth-related"/>
</dbReference>
<dbReference type="AlphaFoldDB" id="A0A6J4GNY2"/>
<dbReference type="RefSeq" id="WP_173971076.1">
    <property type="nucleotide sequence ID" value="NZ_CADCSU010000095.1"/>
</dbReference>
<dbReference type="EMBL" id="CADCSU010000095">
    <property type="protein sequence ID" value="CAA9199211.1"/>
    <property type="molecule type" value="Genomic_DNA"/>
</dbReference>
<feature type="chain" id="PRO_5026849224" description="FAS1 domain-containing protein" evidence="1">
    <location>
        <begin position="23"/>
        <end position="417"/>
    </location>
</feature>
<dbReference type="InterPro" id="IPR036378">
    <property type="entry name" value="FAS1_dom_sf"/>
</dbReference>
<reference evidence="3 4" key="1">
    <citation type="submission" date="2020-02" db="EMBL/GenBank/DDBJ databases">
        <authorList>
            <person name="Criscuolo A."/>
        </authorList>
    </citation>
    <scope>NUCLEOTIDE SEQUENCE [LARGE SCALE GENOMIC DNA]</scope>
    <source>
        <strain evidence="3">CIP105534</strain>
    </source>
</reference>
<dbReference type="SUPFAM" id="SSF82153">
    <property type="entry name" value="FAS1 domain"/>
    <property type="match status" value="1"/>
</dbReference>
<dbReference type="Gene3D" id="2.60.120.430">
    <property type="entry name" value="Galactose-binding lectin"/>
    <property type="match status" value="1"/>
</dbReference>
<evidence type="ECO:0000313" key="3">
    <source>
        <dbReference type="EMBL" id="CAA9199211.1"/>
    </source>
</evidence>
<evidence type="ECO:0000259" key="2">
    <source>
        <dbReference type="PROSITE" id="PS50213"/>
    </source>
</evidence>
<dbReference type="PROSITE" id="PS50213">
    <property type="entry name" value="FAS1"/>
    <property type="match status" value="1"/>
</dbReference>
<feature type="signal peptide" evidence="1">
    <location>
        <begin position="1"/>
        <end position="22"/>
    </location>
</feature>
<dbReference type="PANTHER" id="PTHR10900">
    <property type="entry name" value="PERIOSTIN-RELATED"/>
    <property type="match status" value="1"/>
</dbReference>
<dbReference type="Gene3D" id="2.30.180.10">
    <property type="entry name" value="FAS1 domain"/>
    <property type="match status" value="1"/>
</dbReference>